<dbReference type="Pfam" id="PF10330">
    <property type="entry name" value="Stb3"/>
    <property type="match status" value="1"/>
</dbReference>
<feature type="compositionally biased region" description="Polar residues" evidence="1">
    <location>
        <begin position="343"/>
        <end position="362"/>
    </location>
</feature>
<name>A0A8H2ZJ59_9SACH</name>
<feature type="region of interest" description="Disordered" evidence="1">
    <location>
        <begin position="343"/>
        <end position="367"/>
    </location>
</feature>
<accession>A0A8H2ZJ59</accession>
<keyword evidence="3" id="KW-1185">Reference proteome</keyword>
<reference evidence="2 3" key="1">
    <citation type="submission" date="2020-05" db="EMBL/GenBank/DDBJ databases">
        <authorList>
            <person name="Casaregola S."/>
            <person name="Devillers H."/>
            <person name="Grondin C."/>
        </authorList>
    </citation>
    <scope>NUCLEOTIDE SEQUENCE [LARGE SCALE GENOMIC DNA]</scope>
    <source>
        <strain evidence="2 3">CLIB 1767</strain>
    </source>
</reference>
<proteinExistence type="predicted"/>
<protein>
    <submittedName>
        <fullName evidence="2">Similar to Saccharomyces cerevisiae YDR169C STB3 Ribosomal RNA processing element (RRPE)-binding protein involved in the glucose-induced transition from quiescence to growth</fullName>
    </submittedName>
</protein>
<sequence length="415" mass="46750">MSPNNNPISTSVIAIAEREVTSEKLANMLLLGGPIPIRAIVKGLIRDIPLFKEFSPSKQRRVIMRVMSKGDIRRSIIFQKVGWGQWSAKEVPRSDFETQRALTNDFNSNFIETSLHKKTYMQTFDSNIVDENALTSENDEDDSDINENVKLAKVNHHMKRSRRYSISLKSRARVNSITDDPQFTNSRINKNSTFLLGANGKRRKSSVVLTSPHWRNNSLFSQNSNNRTICDSVLMSDNEILNKGNDSDTISQGDENCNQQPRYLPKLKPIPIGNNFSFVSNVASDGNLDSMNLIYNSMSNSPVTDTLNNQINLPTNHYIINHSNSPEVRQNSKKSDYINESSIRSTLHSTGNDSTIESFPSSDTDDEDWESIGALSLRSSSYSILSKENHRRSSRSSHNFHEDTNVASLLLSLKS</sequence>
<gene>
    <name evidence="2" type="ORF">KABA2_07S01672</name>
</gene>
<dbReference type="GeneID" id="64858720"/>
<dbReference type="PANTHER" id="PTHR28164">
    <property type="entry name" value="PROTEIN STB3"/>
    <property type="match status" value="1"/>
</dbReference>
<dbReference type="InterPro" id="IPR018818">
    <property type="entry name" value="Stb3"/>
</dbReference>
<dbReference type="GO" id="GO:0005634">
    <property type="term" value="C:nucleus"/>
    <property type="evidence" value="ECO:0007669"/>
    <property type="project" value="TreeGrafter"/>
</dbReference>
<dbReference type="GO" id="GO:0000432">
    <property type="term" value="P:positive regulation of transcription from RNA polymerase II promoter by glucose"/>
    <property type="evidence" value="ECO:0007669"/>
    <property type="project" value="TreeGrafter"/>
</dbReference>
<dbReference type="OrthoDB" id="5391991at2759"/>
<comment type="caution">
    <text evidence="2">The sequence shown here is derived from an EMBL/GenBank/DDBJ whole genome shotgun (WGS) entry which is preliminary data.</text>
</comment>
<dbReference type="GO" id="GO:0043565">
    <property type="term" value="F:sequence-specific DNA binding"/>
    <property type="evidence" value="ECO:0007669"/>
    <property type="project" value="TreeGrafter"/>
</dbReference>
<evidence type="ECO:0000313" key="2">
    <source>
        <dbReference type="EMBL" id="CAB4255663.1"/>
    </source>
</evidence>
<dbReference type="Proteomes" id="UP000644660">
    <property type="component" value="Unassembled WGS sequence"/>
</dbReference>
<dbReference type="AlphaFoldDB" id="A0A8H2ZJ59"/>
<evidence type="ECO:0000256" key="1">
    <source>
        <dbReference type="SAM" id="MobiDB-lite"/>
    </source>
</evidence>
<evidence type="ECO:0000313" key="3">
    <source>
        <dbReference type="Proteomes" id="UP000644660"/>
    </source>
</evidence>
<dbReference type="RefSeq" id="XP_041407507.1">
    <property type="nucleotide sequence ID" value="XM_041551573.1"/>
</dbReference>
<dbReference type="PANTHER" id="PTHR28164:SF1">
    <property type="entry name" value="PROTEIN STB3"/>
    <property type="match status" value="1"/>
</dbReference>
<dbReference type="EMBL" id="CAEFZW010000007">
    <property type="protein sequence ID" value="CAB4255663.1"/>
    <property type="molecule type" value="Genomic_DNA"/>
</dbReference>
<organism evidence="2 3">
    <name type="scientific">Maudiozyma barnettii</name>
    <dbReference type="NCBI Taxonomy" id="61262"/>
    <lineage>
        <taxon>Eukaryota</taxon>
        <taxon>Fungi</taxon>
        <taxon>Dikarya</taxon>
        <taxon>Ascomycota</taxon>
        <taxon>Saccharomycotina</taxon>
        <taxon>Saccharomycetes</taxon>
        <taxon>Saccharomycetales</taxon>
        <taxon>Saccharomycetaceae</taxon>
        <taxon>Maudiozyma</taxon>
    </lineage>
</organism>